<dbReference type="HOGENOM" id="CLU_370348_0_0_11"/>
<protein>
    <submittedName>
        <fullName evidence="1">Uncharacterized protein</fullName>
    </submittedName>
</protein>
<accession>C6W8Q4</accession>
<proteinExistence type="predicted"/>
<dbReference type="STRING" id="446462.Amir_3246"/>
<evidence type="ECO:0000313" key="1">
    <source>
        <dbReference type="EMBL" id="ACU37153.1"/>
    </source>
</evidence>
<dbReference type="eggNOG" id="ENOG5033MU7">
    <property type="taxonomic scope" value="Bacteria"/>
</dbReference>
<sequence>MLDADPALTAALDAPDRVTTTLTRLGGREVTDQVTAWALDRAYDTDLPDPIRTTNGSASAELRLTLSGTDTGTAAHLYGPYAPNITGDLARPGQSVIHGWGVADDALPAFRGSVRDRSADAVTGLVEITALDGAERLRDAARLPATLSTTGGPIASGTWIVDHLARRAGIFTCPPPRPGCVLDVTMHGGITPSIGFYREHVQTPTSYVFGDGAPWQCALEAYSTPYVLRYDPRTRTTIGGRSLLVEAWVQQSGSGSAGNQLRLSLHYATDSVAETLYLLADLTANLITVGTAGSSTASKGYSGVGLTTRGPYHVGVHWSWTGKTPSARIYATGPGIRGGYLETWLGDLAPLADAQLSHVEITGGAPVEAVQVSTTITTPAGRGDFEPAWTRGGVVTGLTSQLNAIPPTQGSAWEIISAVAQAEQATCEFDPHGLLRYRPNSRFRAPGQPALTVTSAREIAALRVAEAIDSVRNVIDVAYQDIQRDEDVEVFSDTGTRSIPAGQSLTLTFDYGTSEYDCAPPRLFAATTPFTSSRVRFSPTTSGTTGLLGGIETTTDRDGNQLVITFRNATGGTVHMITTGGTNSLAIRAPRAYQDSTTGTRTVRRTDTASQQRYGAQTYQVKSTPWIQRWDTAATLANHLLGMAARPLPVLGEVEILPDPRLTLGDLVRVVDQTGTALDTPAWVVGISTSGDNTGQVRQTLTLRATTSPTPPEDVGLFPDPPTDPDAHAVLAAEGVRVP</sequence>
<dbReference type="EMBL" id="CP001630">
    <property type="protein sequence ID" value="ACU37153.1"/>
    <property type="molecule type" value="Genomic_DNA"/>
</dbReference>
<dbReference type="OrthoDB" id="3894953at2"/>
<dbReference type="Proteomes" id="UP000002213">
    <property type="component" value="Chromosome"/>
</dbReference>
<dbReference type="RefSeq" id="WP_015802042.1">
    <property type="nucleotide sequence ID" value="NC_013093.1"/>
</dbReference>
<dbReference type="AlphaFoldDB" id="C6W8Q4"/>
<evidence type="ECO:0000313" key="2">
    <source>
        <dbReference type="Proteomes" id="UP000002213"/>
    </source>
</evidence>
<organism evidence="1 2">
    <name type="scientific">Actinosynnema mirum (strain ATCC 29888 / DSM 43827 / JCM 3225 / NBRC 14064 / NCIMB 13271 / NRRL B-12336 / IMRU 3971 / 101)</name>
    <dbReference type="NCBI Taxonomy" id="446462"/>
    <lineage>
        <taxon>Bacteria</taxon>
        <taxon>Bacillati</taxon>
        <taxon>Actinomycetota</taxon>
        <taxon>Actinomycetes</taxon>
        <taxon>Pseudonocardiales</taxon>
        <taxon>Pseudonocardiaceae</taxon>
        <taxon>Actinosynnema</taxon>
    </lineage>
</organism>
<reference evidence="1 2" key="1">
    <citation type="journal article" date="2009" name="Stand. Genomic Sci.">
        <title>Complete genome sequence of Actinosynnema mirum type strain (101).</title>
        <authorList>
            <person name="Land M."/>
            <person name="Lapidus A."/>
            <person name="Mayilraj S."/>
            <person name="Chen F."/>
            <person name="Copeland A."/>
            <person name="Del Rio T.G."/>
            <person name="Nolan M."/>
            <person name="Lucas S."/>
            <person name="Tice H."/>
            <person name="Cheng J.F."/>
            <person name="Chertkov O."/>
            <person name="Bruce D."/>
            <person name="Goodwin L."/>
            <person name="Pitluck S."/>
            <person name="Rohde M."/>
            <person name="Goker M."/>
            <person name="Pati A."/>
            <person name="Ivanova N."/>
            <person name="Mavromatis K."/>
            <person name="Chen A."/>
            <person name="Palaniappan K."/>
            <person name="Hauser L."/>
            <person name="Chang Y.J."/>
            <person name="Jeffries C.C."/>
            <person name="Brettin T."/>
            <person name="Detter J.C."/>
            <person name="Han C."/>
            <person name="Chain P."/>
            <person name="Tindall B.J."/>
            <person name="Bristow J."/>
            <person name="Eisen J.A."/>
            <person name="Markowitz V."/>
            <person name="Hugenholtz P."/>
            <person name="Kyrpides N.C."/>
            <person name="Klenk H.P."/>
        </authorList>
    </citation>
    <scope>NUCLEOTIDE SEQUENCE [LARGE SCALE GENOMIC DNA]</scope>
    <source>
        <strain evidence="2">ATCC 29888 / DSM 43827 / JCM 3225 / NBRC 14064 / NCIMB 13271 / NRRL B-12336 / IMRU 3971 / 101</strain>
    </source>
</reference>
<name>C6W8Q4_ACTMD</name>
<gene>
    <name evidence="1" type="ordered locus">Amir_3246</name>
</gene>
<dbReference type="KEGG" id="ami:Amir_3246"/>
<keyword evidence="2" id="KW-1185">Reference proteome</keyword>